<gene>
    <name evidence="1" type="ORF">NTEN_LOCUS13654</name>
</gene>
<dbReference type="EMBL" id="CADCXU010020454">
    <property type="protein sequence ID" value="CAB0008408.1"/>
    <property type="molecule type" value="Genomic_DNA"/>
</dbReference>
<dbReference type="AlphaFoldDB" id="A0A6H5GVC2"/>
<reference evidence="1 2" key="1">
    <citation type="submission" date="2020-02" db="EMBL/GenBank/DDBJ databases">
        <authorList>
            <person name="Ferguson B K."/>
        </authorList>
    </citation>
    <scope>NUCLEOTIDE SEQUENCE [LARGE SCALE GENOMIC DNA]</scope>
</reference>
<keyword evidence="2" id="KW-1185">Reference proteome</keyword>
<sequence length="89" mass="10830">MRSKFKVVNKYRFRRPKSYSLWARPSKWPIRWRSGSPAPRGTDTRVRTRPIWHRSQVNRTIIAPIRSTRSKSTVIQQQHRQLWLLKMCK</sequence>
<protein>
    <submittedName>
        <fullName evidence="1">Uncharacterized protein</fullName>
    </submittedName>
</protein>
<evidence type="ECO:0000313" key="1">
    <source>
        <dbReference type="EMBL" id="CAB0008408.1"/>
    </source>
</evidence>
<proteinExistence type="predicted"/>
<organism evidence="1 2">
    <name type="scientific">Nesidiocoris tenuis</name>
    <dbReference type="NCBI Taxonomy" id="355587"/>
    <lineage>
        <taxon>Eukaryota</taxon>
        <taxon>Metazoa</taxon>
        <taxon>Ecdysozoa</taxon>
        <taxon>Arthropoda</taxon>
        <taxon>Hexapoda</taxon>
        <taxon>Insecta</taxon>
        <taxon>Pterygota</taxon>
        <taxon>Neoptera</taxon>
        <taxon>Paraneoptera</taxon>
        <taxon>Hemiptera</taxon>
        <taxon>Heteroptera</taxon>
        <taxon>Panheteroptera</taxon>
        <taxon>Cimicomorpha</taxon>
        <taxon>Miridae</taxon>
        <taxon>Dicyphina</taxon>
        <taxon>Nesidiocoris</taxon>
    </lineage>
</organism>
<dbReference type="Proteomes" id="UP000479000">
    <property type="component" value="Unassembled WGS sequence"/>
</dbReference>
<accession>A0A6H5GVC2</accession>
<name>A0A6H5GVC2_9HEMI</name>
<evidence type="ECO:0000313" key="2">
    <source>
        <dbReference type="Proteomes" id="UP000479000"/>
    </source>
</evidence>